<evidence type="ECO:0000259" key="8">
    <source>
        <dbReference type="SMART" id="SM00906"/>
    </source>
</evidence>
<dbReference type="PANTHER" id="PTHR47782:SF12">
    <property type="entry name" value="ZN(II)2CYS6 TRANSCRIPTION FACTOR (EUROFUNG)"/>
    <property type="match status" value="1"/>
</dbReference>
<dbReference type="GO" id="GO:0006351">
    <property type="term" value="P:DNA-templated transcription"/>
    <property type="evidence" value="ECO:0007669"/>
    <property type="project" value="InterPro"/>
</dbReference>
<dbReference type="RefSeq" id="XP_040731822.1">
    <property type="nucleotide sequence ID" value="XM_040875561.1"/>
</dbReference>
<dbReference type="GO" id="GO:0045944">
    <property type="term" value="P:positive regulation of transcription by RNA polymerase II"/>
    <property type="evidence" value="ECO:0007669"/>
    <property type="project" value="TreeGrafter"/>
</dbReference>
<sequence>MPVPPKTFQSDDTVLDPAIKKHIASLYEAVDNHELEKWGSHFTEDAELKKGTSNVKGRATLIDLVTKSWSTLRSRDHTVYAVYPFGHKAEEVMMHGRSVNISKIGEESIFGALSNINNRAQPSTAMNDETSPDMPDLGYEMEQFLIQTYFEMAHSQYPMLLRHQFLKWYESWRTERAKLPVAIRWKGFFVYMVYAIAFLMTKSRINGEIRAQEFHALATTKYLPYLQALPNTLLRAQGFLLLGFYALHMPSGADIMALSSWTIRFCVMSQMHLAETEPDPINGDALIHIQHRRRVFWCAYAMDRAVCSSFHIPCSIPDNQITVPLFDKIDDDQLLASPGDMLTHLVDRNGPASISAALHIIVSRQLESQIQETVLSKDFNPQSEELFRWRSEILGKLKEWNTQSATTSEPSQKGYVSIQWLQMIYYYNIVMLFRPTKTIVQGVAGDLTVQACCQALLLFRKFQMAREIAQPWLGLLTQFQLGVCLLYCFFATPLPQWKQSYKSSTVSNAIRACSSTLAILAERWDEAECLRDVFEILAREISVSETWGRPTRISEAGRSGIEQNWAGLTAVLVHRPTLLMIREIITEDFVCVSATGSEQPGLIDAHHNATQGEAGTAHKEVDLQWADYTPGLLLSLDTPFDTENAAEEFSDDITFYL</sequence>
<evidence type="ECO:0000256" key="3">
    <source>
        <dbReference type="ARBA" id="ARBA00022833"/>
    </source>
</evidence>
<dbReference type="GO" id="GO:0000981">
    <property type="term" value="F:DNA-binding transcription factor activity, RNA polymerase II-specific"/>
    <property type="evidence" value="ECO:0007669"/>
    <property type="project" value="TreeGrafter"/>
</dbReference>
<keyword evidence="2" id="KW-0479">Metal-binding</keyword>
<dbReference type="GO" id="GO:0005634">
    <property type="term" value="C:nucleus"/>
    <property type="evidence" value="ECO:0007669"/>
    <property type="project" value="UniProtKB-SubCell"/>
</dbReference>
<evidence type="ECO:0000313" key="9">
    <source>
        <dbReference type="EMBL" id="RAO67306.1"/>
    </source>
</evidence>
<dbReference type="GO" id="GO:0043565">
    <property type="term" value="F:sequence-specific DNA binding"/>
    <property type="evidence" value="ECO:0007669"/>
    <property type="project" value="TreeGrafter"/>
</dbReference>
<organism evidence="9 10">
    <name type="scientific">Talaromyces amestolkiae</name>
    <dbReference type="NCBI Taxonomy" id="1196081"/>
    <lineage>
        <taxon>Eukaryota</taxon>
        <taxon>Fungi</taxon>
        <taxon>Dikarya</taxon>
        <taxon>Ascomycota</taxon>
        <taxon>Pezizomycotina</taxon>
        <taxon>Eurotiomycetes</taxon>
        <taxon>Eurotiomycetidae</taxon>
        <taxon>Eurotiales</taxon>
        <taxon>Trichocomaceae</taxon>
        <taxon>Talaromyces</taxon>
        <taxon>Talaromyces sect. Talaromyces</taxon>
    </lineage>
</organism>
<name>A0A364KUS5_TALAM</name>
<keyword evidence="7" id="KW-0539">Nucleus</keyword>
<dbReference type="InterPro" id="IPR032710">
    <property type="entry name" value="NTF2-like_dom_sf"/>
</dbReference>
<dbReference type="InterPro" id="IPR052202">
    <property type="entry name" value="Yeast_MetPath_Reg"/>
</dbReference>
<gene>
    <name evidence="9" type="ORF">BHQ10_003318</name>
</gene>
<dbReference type="GO" id="GO:0008270">
    <property type="term" value="F:zinc ion binding"/>
    <property type="evidence" value="ECO:0007669"/>
    <property type="project" value="InterPro"/>
</dbReference>
<dbReference type="OrthoDB" id="189997at2759"/>
<keyword evidence="4" id="KW-0805">Transcription regulation</keyword>
<evidence type="ECO:0000256" key="6">
    <source>
        <dbReference type="ARBA" id="ARBA00023163"/>
    </source>
</evidence>
<dbReference type="GeneID" id="63792534"/>
<keyword evidence="10" id="KW-1185">Reference proteome</keyword>
<dbReference type="Pfam" id="PF04082">
    <property type="entry name" value="Fungal_trans"/>
    <property type="match status" value="1"/>
</dbReference>
<comment type="subcellular location">
    <subcellularLocation>
        <location evidence="1">Nucleus</location>
    </subcellularLocation>
</comment>
<dbReference type="Proteomes" id="UP000249363">
    <property type="component" value="Unassembled WGS sequence"/>
</dbReference>
<keyword evidence="5" id="KW-0238">DNA-binding</keyword>
<protein>
    <recommendedName>
        <fullName evidence="8">Xylanolytic transcriptional activator regulatory domain-containing protein</fullName>
    </recommendedName>
</protein>
<accession>A0A364KUS5</accession>
<feature type="domain" description="Xylanolytic transcriptional activator regulatory" evidence="8">
    <location>
        <begin position="255"/>
        <end position="332"/>
    </location>
</feature>
<dbReference type="SUPFAM" id="SSF54427">
    <property type="entry name" value="NTF2-like"/>
    <property type="match status" value="1"/>
</dbReference>
<dbReference type="Gene3D" id="3.10.450.50">
    <property type="match status" value="1"/>
</dbReference>
<dbReference type="EMBL" id="MIKG01000005">
    <property type="protein sequence ID" value="RAO67306.1"/>
    <property type="molecule type" value="Genomic_DNA"/>
</dbReference>
<dbReference type="InterPro" id="IPR007219">
    <property type="entry name" value="XnlR_reg_dom"/>
</dbReference>
<evidence type="ECO:0000256" key="7">
    <source>
        <dbReference type="ARBA" id="ARBA00023242"/>
    </source>
</evidence>
<keyword evidence="3" id="KW-0862">Zinc</keyword>
<dbReference type="AlphaFoldDB" id="A0A364KUS5"/>
<evidence type="ECO:0000256" key="2">
    <source>
        <dbReference type="ARBA" id="ARBA00022723"/>
    </source>
</evidence>
<dbReference type="PANTHER" id="PTHR47782">
    <property type="entry name" value="ZN(II)2CYS6 TRANSCRIPTION FACTOR (EUROFUNG)-RELATED"/>
    <property type="match status" value="1"/>
</dbReference>
<evidence type="ECO:0000256" key="4">
    <source>
        <dbReference type="ARBA" id="ARBA00023015"/>
    </source>
</evidence>
<comment type="caution">
    <text evidence="9">The sequence shown here is derived from an EMBL/GenBank/DDBJ whole genome shotgun (WGS) entry which is preliminary data.</text>
</comment>
<dbReference type="STRING" id="1196081.A0A364KUS5"/>
<dbReference type="SMART" id="SM00906">
    <property type="entry name" value="Fungal_trans"/>
    <property type="match status" value="1"/>
</dbReference>
<evidence type="ECO:0000256" key="5">
    <source>
        <dbReference type="ARBA" id="ARBA00023125"/>
    </source>
</evidence>
<evidence type="ECO:0000256" key="1">
    <source>
        <dbReference type="ARBA" id="ARBA00004123"/>
    </source>
</evidence>
<keyword evidence="6" id="KW-0804">Transcription</keyword>
<reference evidence="9 10" key="1">
    <citation type="journal article" date="2017" name="Biotechnol. Biofuels">
        <title>Differential beta-glucosidase expression as a function of carbon source availability in Talaromyces amestolkiae: a genomic and proteomic approach.</title>
        <authorList>
            <person name="de Eugenio L.I."/>
            <person name="Mendez-Liter J.A."/>
            <person name="Nieto-Dominguez M."/>
            <person name="Alonso L."/>
            <person name="Gil-Munoz J."/>
            <person name="Barriuso J."/>
            <person name="Prieto A."/>
            <person name="Martinez M.J."/>
        </authorList>
    </citation>
    <scope>NUCLEOTIDE SEQUENCE [LARGE SCALE GENOMIC DNA]</scope>
    <source>
        <strain evidence="9 10">CIB</strain>
    </source>
</reference>
<dbReference type="CDD" id="cd12148">
    <property type="entry name" value="fungal_TF_MHR"/>
    <property type="match status" value="1"/>
</dbReference>
<evidence type="ECO:0000313" key="10">
    <source>
        <dbReference type="Proteomes" id="UP000249363"/>
    </source>
</evidence>
<proteinExistence type="predicted"/>